<comment type="caution">
    <text evidence="1">The sequence shown here is derived from an EMBL/GenBank/DDBJ whole genome shotgun (WGS) entry which is preliminary data.</text>
</comment>
<keyword evidence="2" id="KW-1185">Reference proteome</keyword>
<dbReference type="AlphaFoldDB" id="A0AAD5UMH8"/>
<sequence>MDSGHQRHGLLSSIQSVEKPALKILGSEEMLHQRSAQVERPSDTTAAANIDNTIFKSEEMLNHRRATVQRTNLNIIEDPEPLPTYPELTTIDIRALVDTIEPIISHHKRAYTPLIIDPTRRVDIFFEYSADYSGVFLDAKKYMIEAFVKKSKTINQCLLEMKELLLDAMKFGKTLVFNMGDAATNFVTKFNHPDVFPSMDILVEAGRKMKLEENYRKLTDDPLFVCRNEFCVVVTSAFQVDDYREFLCNSLPLHELVAIYITPPTAAAKTFAP</sequence>
<protein>
    <submittedName>
        <fullName evidence="1">Uncharacterized protein</fullName>
    </submittedName>
</protein>
<dbReference type="Proteomes" id="UP001210925">
    <property type="component" value="Unassembled WGS sequence"/>
</dbReference>
<gene>
    <name evidence="1" type="ORF">HK103_001528</name>
</gene>
<evidence type="ECO:0000313" key="2">
    <source>
        <dbReference type="Proteomes" id="UP001210925"/>
    </source>
</evidence>
<reference evidence="1" key="1">
    <citation type="submission" date="2020-05" db="EMBL/GenBank/DDBJ databases">
        <title>Phylogenomic resolution of chytrid fungi.</title>
        <authorList>
            <person name="Stajich J.E."/>
            <person name="Amses K."/>
            <person name="Simmons R."/>
            <person name="Seto K."/>
            <person name="Myers J."/>
            <person name="Bonds A."/>
            <person name="Quandt C.A."/>
            <person name="Barry K."/>
            <person name="Liu P."/>
            <person name="Grigoriev I."/>
            <person name="Longcore J.E."/>
            <person name="James T.Y."/>
        </authorList>
    </citation>
    <scope>NUCLEOTIDE SEQUENCE</scope>
    <source>
        <strain evidence="1">PLAUS21</strain>
    </source>
</reference>
<proteinExistence type="predicted"/>
<evidence type="ECO:0000313" key="1">
    <source>
        <dbReference type="EMBL" id="KAJ3260018.1"/>
    </source>
</evidence>
<dbReference type="EMBL" id="JADGKB010000014">
    <property type="protein sequence ID" value="KAJ3260018.1"/>
    <property type="molecule type" value="Genomic_DNA"/>
</dbReference>
<name>A0AAD5UMH8_9FUNG</name>
<organism evidence="1 2">
    <name type="scientific">Boothiomyces macroporosus</name>
    <dbReference type="NCBI Taxonomy" id="261099"/>
    <lineage>
        <taxon>Eukaryota</taxon>
        <taxon>Fungi</taxon>
        <taxon>Fungi incertae sedis</taxon>
        <taxon>Chytridiomycota</taxon>
        <taxon>Chytridiomycota incertae sedis</taxon>
        <taxon>Chytridiomycetes</taxon>
        <taxon>Rhizophydiales</taxon>
        <taxon>Terramycetaceae</taxon>
        <taxon>Boothiomyces</taxon>
    </lineage>
</organism>
<accession>A0AAD5UMH8</accession>